<organism evidence="2 3">
    <name type="scientific">Tectimicrobiota bacterium</name>
    <dbReference type="NCBI Taxonomy" id="2528274"/>
    <lineage>
        <taxon>Bacteria</taxon>
        <taxon>Pseudomonadati</taxon>
        <taxon>Nitrospinota/Tectimicrobiota group</taxon>
        <taxon>Candidatus Tectimicrobiota</taxon>
    </lineage>
</organism>
<feature type="region of interest" description="Disordered" evidence="1">
    <location>
        <begin position="132"/>
        <end position="152"/>
    </location>
</feature>
<sequence length="152" mass="16504">MASSNTRRFTFLRGSGFLVDLIGAWDLLADASSPWPAQKGFVIFKETQITAVIERHATMRRGIEGSYAVQGNRLTLTELAIDTAPDQGALRTGVFTIAGDLLTITWDATPPQTDTFRRRAPVNDGAVLPPTAIYASDTPDRQASGQRLPNTL</sequence>
<proteinExistence type="predicted"/>
<evidence type="ECO:0000313" key="3">
    <source>
        <dbReference type="Proteomes" id="UP000712673"/>
    </source>
</evidence>
<accession>A0A937W2X1</accession>
<name>A0A937W2X1_UNCTE</name>
<feature type="compositionally biased region" description="Polar residues" evidence="1">
    <location>
        <begin position="141"/>
        <end position="152"/>
    </location>
</feature>
<dbReference type="EMBL" id="VGLS01000718">
    <property type="protein sequence ID" value="MBM3225891.1"/>
    <property type="molecule type" value="Genomic_DNA"/>
</dbReference>
<protein>
    <recommendedName>
        <fullName evidence="4">Lipocalin-like domain-containing protein</fullName>
    </recommendedName>
</protein>
<dbReference type="AlphaFoldDB" id="A0A937W2X1"/>
<evidence type="ECO:0008006" key="4">
    <source>
        <dbReference type="Google" id="ProtNLM"/>
    </source>
</evidence>
<evidence type="ECO:0000256" key="1">
    <source>
        <dbReference type="SAM" id="MobiDB-lite"/>
    </source>
</evidence>
<reference evidence="2" key="1">
    <citation type="submission" date="2019-03" db="EMBL/GenBank/DDBJ databases">
        <title>Lake Tanganyika Metagenome-Assembled Genomes (MAGs).</title>
        <authorList>
            <person name="Tran P."/>
        </authorList>
    </citation>
    <scope>NUCLEOTIDE SEQUENCE</scope>
    <source>
        <strain evidence="2">K_DeepCast_65m_m2_066</strain>
    </source>
</reference>
<evidence type="ECO:0000313" key="2">
    <source>
        <dbReference type="EMBL" id="MBM3225891.1"/>
    </source>
</evidence>
<dbReference type="Proteomes" id="UP000712673">
    <property type="component" value="Unassembled WGS sequence"/>
</dbReference>
<comment type="caution">
    <text evidence="2">The sequence shown here is derived from an EMBL/GenBank/DDBJ whole genome shotgun (WGS) entry which is preliminary data.</text>
</comment>
<gene>
    <name evidence="2" type="ORF">FJZ47_19140</name>
</gene>